<evidence type="ECO:0000259" key="5">
    <source>
        <dbReference type="PROSITE" id="PS51891"/>
    </source>
</evidence>
<evidence type="ECO:0000256" key="2">
    <source>
        <dbReference type="ARBA" id="ARBA00022723"/>
    </source>
</evidence>
<dbReference type="EMBL" id="SNSC02000025">
    <property type="protein sequence ID" value="TID13800.1"/>
    <property type="molecule type" value="Genomic_DNA"/>
</dbReference>
<dbReference type="Proteomes" id="UP000298493">
    <property type="component" value="Unassembled WGS sequence"/>
</dbReference>
<sequence>MSLKTADKTKPYIPLAGSATDGWSSPTEATATCFCGAVQLKFPTEAPGLVDSFICNCTDCHKITASMFASNFVVRTSHLEHLRGEENLTQYSTTKSIITKGNTMTNHFCSTCGSLLYRIGTGFPGLAIMRIGTVDDFNLMETKLRPRVEQFVKDRVSWLDGVACKEGILQVGGYHYEEKK</sequence>
<evidence type="ECO:0000256" key="1">
    <source>
        <dbReference type="ARBA" id="ARBA00005495"/>
    </source>
</evidence>
<keyword evidence="7" id="KW-1185">Reference proteome</keyword>
<comment type="similarity">
    <text evidence="1">Belongs to the Gfa family.</text>
</comment>
<dbReference type="InterPro" id="IPR011057">
    <property type="entry name" value="Mss4-like_sf"/>
</dbReference>
<dbReference type="Gene3D" id="3.90.1590.10">
    <property type="entry name" value="glutathione-dependent formaldehyde- activating enzyme (gfa)"/>
    <property type="match status" value="1"/>
</dbReference>
<dbReference type="STRING" id="86259.A0A4Z1NSA0"/>
<evidence type="ECO:0000313" key="7">
    <source>
        <dbReference type="Proteomes" id="UP000298493"/>
    </source>
</evidence>
<gene>
    <name evidence="6" type="ORF">E6O75_ATG01778</name>
</gene>
<evidence type="ECO:0000313" key="6">
    <source>
        <dbReference type="EMBL" id="TID13800.1"/>
    </source>
</evidence>
<name>A0A4Z1NSA0_9PEZI</name>
<dbReference type="GO" id="GO:0016846">
    <property type="term" value="F:carbon-sulfur lyase activity"/>
    <property type="evidence" value="ECO:0007669"/>
    <property type="project" value="InterPro"/>
</dbReference>
<accession>A0A4Z1NSA0</accession>
<dbReference type="GO" id="GO:0046872">
    <property type="term" value="F:metal ion binding"/>
    <property type="evidence" value="ECO:0007669"/>
    <property type="project" value="UniProtKB-KW"/>
</dbReference>
<evidence type="ECO:0000256" key="3">
    <source>
        <dbReference type="ARBA" id="ARBA00022833"/>
    </source>
</evidence>
<keyword evidence="2" id="KW-0479">Metal-binding</keyword>
<dbReference type="Pfam" id="PF04828">
    <property type="entry name" value="GFA"/>
    <property type="match status" value="1"/>
</dbReference>
<dbReference type="InterPro" id="IPR006913">
    <property type="entry name" value="CENP-V/GFA"/>
</dbReference>
<feature type="domain" description="CENP-V/GFA" evidence="5">
    <location>
        <begin position="29"/>
        <end position="148"/>
    </location>
</feature>
<proteinExistence type="inferred from homology"/>
<organism evidence="6 7">
    <name type="scientific">Venturia nashicola</name>
    <dbReference type="NCBI Taxonomy" id="86259"/>
    <lineage>
        <taxon>Eukaryota</taxon>
        <taxon>Fungi</taxon>
        <taxon>Dikarya</taxon>
        <taxon>Ascomycota</taxon>
        <taxon>Pezizomycotina</taxon>
        <taxon>Dothideomycetes</taxon>
        <taxon>Pleosporomycetidae</taxon>
        <taxon>Venturiales</taxon>
        <taxon>Venturiaceae</taxon>
        <taxon>Venturia</taxon>
    </lineage>
</organism>
<protein>
    <recommendedName>
        <fullName evidence="5">CENP-V/GFA domain-containing protein</fullName>
    </recommendedName>
</protein>
<dbReference type="PANTHER" id="PTHR33337:SF8">
    <property type="entry name" value="CENP-V_GFA DOMAIN-CONTAINING PROTEIN"/>
    <property type="match status" value="1"/>
</dbReference>
<dbReference type="PROSITE" id="PS51891">
    <property type="entry name" value="CENP_V_GFA"/>
    <property type="match status" value="1"/>
</dbReference>
<keyword evidence="4" id="KW-0456">Lyase</keyword>
<comment type="caution">
    <text evidence="6">The sequence shown here is derived from an EMBL/GenBank/DDBJ whole genome shotgun (WGS) entry which is preliminary data.</text>
</comment>
<keyword evidence="3" id="KW-0862">Zinc</keyword>
<dbReference type="SUPFAM" id="SSF51316">
    <property type="entry name" value="Mss4-like"/>
    <property type="match status" value="1"/>
</dbReference>
<dbReference type="PANTHER" id="PTHR33337">
    <property type="entry name" value="GFA DOMAIN-CONTAINING PROTEIN"/>
    <property type="match status" value="1"/>
</dbReference>
<dbReference type="AlphaFoldDB" id="A0A4Z1NSA0"/>
<evidence type="ECO:0000256" key="4">
    <source>
        <dbReference type="ARBA" id="ARBA00023239"/>
    </source>
</evidence>
<reference evidence="6 7" key="1">
    <citation type="submission" date="2019-04" db="EMBL/GenBank/DDBJ databases">
        <title>High contiguity whole genome sequence and gene annotation resource for two Venturia nashicola isolates.</title>
        <authorList>
            <person name="Prokchorchik M."/>
            <person name="Won K."/>
            <person name="Lee Y."/>
            <person name="Choi E.D."/>
            <person name="Segonzac C."/>
            <person name="Sohn K.H."/>
        </authorList>
    </citation>
    <scope>NUCLEOTIDE SEQUENCE [LARGE SCALE GENOMIC DNA]</scope>
    <source>
        <strain evidence="6 7">PRI2</strain>
    </source>
</reference>